<evidence type="ECO:0000313" key="1">
    <source>
        <dbReference type="EMBL" id="GAJ19167.1"/>
    </source>
</evidence>
<organism evidence="1">
    <name type="scientific">marine sediment metagenome</name>
    <dbReference type="NCBI Taxonomy" id="412755"/>
    <lineage>
        <taxon>unclassified sequences</taxon>
        <taxon>metagenomes</taxon>
        <taxon>ecological metagenomes</taxon>
    </lineage>
</organism>
<feature type="non-terminal residue" evidence="1">
    <location>
        <position position="36"/>
    </location>
</feature>
<dbReference type="EMBL" id="BARW01043318">
    <property type="protein sequence ID" value="GAJ19167.1"/>
    <property type="molecule type" value="Genomic_DNA"/>
</dbReference>
<proteinExistence type="predicted"/>
<sequence>YRLILDTKAAHTEAIRLLANESNNNRVCQSQYQYSG</sequence>
<protein>
    <submittedName>
        <fullName evidence="1">Uncharacterized protein</fullName>
    </submittedName>
</protein>
<dbReference type="AlphaFoldDB" id="X1VJQ0"/>
<accession>X1VJQ0</accession>
<comment type="caution">
    <text evidence="1">The sequence shown here is derived from an EMBL/GenBank/DDBJ whole genome shotgun (WGS) entry which is preliminary data.</text>
</comment>
<gene>
    <name evidence="1" type="ORF">S12H4_63538</name>
</gene>
<feature type="non-terminal residue" evidence="1">
    <location>
        <position position="1"/>
    </location>
</feature>
<name>X1VJQ0_9ZZZZ</name>
<reference evidence="1" key="1">
    <citation type="journal article" date="2014" name="Front. Microbiol.">
        <title>High frequency of phylogenetically diverse reductive dehalogenase-homologous genes in deep subseafloor sedimentary metagenomes.</title>
        <authorList>
            <person name="Kawai M."/>
            <person name="Futagami T."/>
            <person name="Toyoda A."/>
            <person name="Takaki Y."/>
            <person name="Nishi S."/>
            <person name="Hori S."/>
            <person name="Arai W."/>
            <person name="Tsubouchi T."/>
            <person name="Morono Y."/>
            <person name="Uchiyama I."/>
            <person name="Ito T."/>
            <person name="Fujiyama A."/>
            <person name="Inagaki F."/>
            <person name="Takami H."/>
        </authorList>
    </citation>
    <scope>NUCLEOTIDE SEQUENCE</scope>
    <source>
        <strain evidence="1">Expedition CK06-06</strain>
    </source>
</reference>